<accession>A0A7J7J4X7</accession>
<comment type="caution">
    <text evidence="9">The sequence shown here is derived from an EMBL/GenBank/DDBJ whole genome shotgun (WGS) entry which is preliminary data.</text>
</comment>
<dbReference type="Gene3D" id="1.20.890.10">
    <property type="entry name" value="cAMP-dependent protein kinase regulatory subunit, dimerization-anchoring domain"/>
    <property type="match status" value="1"/>
</dbReference>
<evidence type="ECO:0000256" key="4">
    <source>
        <dbReference type="ARBA" id="ARBA00022737"/>
    </source>
</evidence>
<dbReference type="PROSITE" id="PS50042">
    <property type="entry name" value="CNMP_BINDING_3"/>
    <property type="match status" value="1"/>
</dbReference>
<evidence type="ECO:0000313" key="10">
    <source>
        <dbReference type="Proteomes" id="UP000593567"/>
    </source>
</evidence>
<dbReference type="Proteomes" id="UP000593567">
    <property type="component" value="Unassembled WGS sequence"/>
</dbReference>
<dbReference type="CDD" id="cd00038">
    <property type="entry name" value="CAP_ED"/>
    <property type="match status" value="1"/>
</dbReference>
<keyword evidence="6" id="KW-0114">cAMP</keyword>
<dbReference type="FunFam" id="2.60.120.10:FF:000017">
    <property type="entry name" value="cAMP-dependent protein kinase type II regulatory subunit"/>
    <property type="match status" value="1"/>
</dbReference>
<evidence type="ECO:0000256" key="5">
    <source>
        <dbReference type="ARBA" id="ARBA00022741"/>
    </source>
</evidence>
<sequence length="283" mass="32366">MTRFTNMPSTEFEVPVGLDKLLQEFTVAVLRNQPANLNLFARDYFERKCLNENEDEDYRNNNGYSDDESECESPPPEYLSKQSSRRKSVSAERYDPEADDEVEGEGRTVNPKTDEQRLKLNEAVKNILIFKALDSEQLGHVIDAMFIKEITTGDVIITQGEDDADYFYVIQSGTYEAFVNETLVFTYDNTGSFGELALMYNTPRAATIAAATDGLLWALDRNSFRKIVLKTAFLKRKMYEVFLESVPILRSLEGDEALCMYFIESGDVRVMRTVSSTRYVKTR</sequence>
<evidence type="ECO:0000256" key="7">
    <source>
        <dbReference type="SAM" id="MobiDB-lite"/>
    </source>
</evidence>
<dbReference type="InterPro" id="IPR050503">
    <property type="entry name" value="cAMP-dep_PK_reg_su-like"/>
</dbReference>
<keyword evidence="2" id="KW-0597">Phosphoprotein</keyword>
<dbReference type="Gene3D" id="2.60.120.10">
    <property type="entry name" value="Jelly Rolls"/>
    <property type="match status" value="1"/>
</dbReference>
<dbReference type="EMBL" id="VXIV02003103">
    <property type="protein sequence ID" value="KAF6021182.1"/>
    <property type="molecule type" value="Genomic_DNA"/>
</dbReference>
<evidence type="ECO:0000259" key="8">
    <source>
        <dbReference type="PROSITE" id="PS50042"/>
    </source>
</evidence>
<dbReference type="SUPFAM" id="SSF51206">
    <property type="entry name" value="cAMP-binding domain-like"/>
    <property type="match status" value="1"/>
</dbReference>
<dbReference type="SMART" id="SM00100">
    <property type="entry name" value="cNMP"/>
    <property type="match status" value="1"/>
</dbReference>
<dbReference type="PANTHER" id="PTHR11635">
    <property type="entry name" value="CAMP-DEPENDENT PROTEIN KINASE REGULATORY CHAIN"/>
    <property type="match status" value="1"/>
</dbReference>
<evidence type="ECO:0000256" key="1">
    <source>
        <dbReference type="ARBA" id="ARBA00005753"/>
    </source>
</evidence>
<feature type="region of interest" description="Disordered" evidence="7">
    <location>
        <begin position="55"/>
        <end position="110"/>
    </location>
</feature>
<keyword evidence="5" id="KW-0547">Nucleotide-binding</keyword>
<evidence type="ECO:0000256" key="3">
    <source>
        <dbReference type="ARBA" id="ARBA00022566"/>
    </source>
</evidence>
<dbReference type="GO" id="GO:0034236">
    <property type="term" value="F:protein kinase A catalytic subunit binding"/>
    <property type="evidence" value="ECO:0007669"/>
    <property type="project" value="TreeGrafter"/>
</dbReference>
<reference evidence="9" key="1">
    <citation type="submission" date="2020-06" db="EMBL/GenBank/DDBJ databases">
        <title>Draft genome of Bugula neritina, a colonial animal packing powerful symbionts and potential medicines.</title>
        <authorList>
            <person name="Rayko M."/>
        </authorList>
    </citation>
    <scope>NUCLEOTIDE SEQUENCE [LARGE SCALE GENOMIC DNA]</scope>
    <source>
        <strain evidence="9">Kwan_BN1</strain>
    </source>
</reference>
<evidence type="ECO:0000256" key="2">
    <source>
        <dbReference type="ARBA" id="ARBA00022553"/>
    </source>
</evidence>
<dbReference type="PROSITE" id="PS00889">
    <property type="entry name" value="CNMP_BINDING_2"/>
    <property type="match status" value="1"/>
</dbReference>
<dbReference type="InterPro" id="IPR003117">
    <property type="entry name" value="cAMP_dep_PK_reg_su_I/II_a/b"/>
</dbReference>
<dbReference type="OrthoDB" id="417078at2759"/>
<keyword evidence="4" id="KW-0677">Repeat</keyword>
<dbReference type="SMART" id="SM00394">
    <property type="entry name" value="RIIa"/>
    <property type="match status" value="1"/>
</dbReference>
<evidence type="ECO:0000313" key="9">
    <source>
        <dbReference type="EMBL" id="KAF6021182.1"/>
    </source>
</evidence>
<dbReference type="Pfam" id="PF02197">
    <property type="entry name" value="RIIa"/>
    <property type="match status" value="1"/>
</dbReference>
<evidence type="ECO:0000256" key="6">
    <source>
        <dbReference type="ARBA" id="ARBA00023149"/>
    </source>
</evidence>
<proteinExistence type="inferred from homology"/>
<dbReference type="GO" id="GO:0004862">
    <property type="term" value="F:cAMP-dependent protein kinase inhibitor activity"/>
    <property type="evidence" value="ECO:0007669"/>
    <property type="project" value="TreeGrafter"/>
</dbReference>
<keyword evidence="3" id="KW-0116">cAMP-binding</keyword>
<dbReference type="InterPro" id="IPR018490">
    <property type="entry name" value="cNMP-bd_dom_sf"/>
</dbReference>
<dbReference type="SUPFAM" id="SSF47391">
    <property type="entry name" value="Dimerization-anchoring domain of cAMP-dependent PK regulatory subunit"/>
    <property type="match status" value="1"/>
</dbReference>
<gene>
    <name evidence="9" type="ORF">EB796_020512</name>
</gene>
<feature type="domain" description="Cyclic nucleotide-binding" evidence="8">
    <location>
        <begin position="129"/>
        <end position="245"/>
    </location>
</feature>
<name>A0A7J7J4X7_BUGNE</name>
<keyword evidence="10" id="KW-1185">Reference proteome</keyword>
<organism evidence="9 10">
    <name type="scientific">Bugula neritina</name>
    <name type="common">Brown bryozoan</name>
    <name type="synonym">Sertularia neritina</name>
    <dbReference type="NCBI Taxonomy" id="10212"/>
    <lineage>
        <taxon>Eukaryota</taxon>
        <taxon>Metazoa</taxon>
        <taxon>Spiralia</taxon>
        <taxon>Lophotrochozoa</taxon>
        <taxon>Bryozoa</taxon>
        <taxon>Gymnolaemata</taxon>
        <taxon>Cheilostomatida</taxon>
        <taxon>Flustrina</taxon>
        <taxon>Buguloidea</taxon>
        <taxon>Bugulidae</taxon>
        <taxon>Bugula</taxon>
    </lineage>
</organism>
<protein>
    <submittedName>
        <fullName evidence="9">PRKAR2B</fullName>
    </submittedName>
</protein>
<dbReference type="GO" id="GO:0005829">
    <property type="term" value="C:cytosol"/>
    <property type="evidence" value="ECO:0007669"/>
    <property type="project" value="TreeGrafter"/>
</dbReference>
<dbReference type="AlphaFoldDB" id="A0A7J7J4X7"/>
<dbReference type="GO" id="GO:0005952">
    <property type="term" value="C:cAMP-dependent protein kinase complex"/>
    <property type="evidence" value="ECO:0007669"/>
    <property type="project" value="InterPro"/>
</dbReference>
<dbReference type="InterPro" id="IPR014710">
    <property type="entry name" value="RmlC-like_jellyroll"/>
</dbReference>
<dbReference type="PANTHER" id="PTHR11635:SF152">
    <property type="entry name" value="CAMP-DEPENDENT PROTEIN KINASE TYPE I REGULATORY SUBUNIT-RELATED"/>
    <property type="match status" value="1"/>
</dbReference>
<dbReference type="InterPro" id="IPR018488">
    <property type="entry name" value="cNMP-bd_CS"/>
</dbReference>
<dbReference type="PRINTS" id="PR00103">
    <property type="entry name" value="CAMPKINASE"/>
</dbReference>
<comment type="similarity">
    <text evidence="1">Belongs to the cAMP-dependent kinase regulatory chain family.</text>
</comment>
<dbReference type="GO" id="GO:0030552">
    <property type="term" value="F:cAMP binding"/>
    <property type="evidence" value="ECO:0007669"/>
    <property type="project" value="UniProtKB-KW"/>
</dbReference>
<dbReference type="InterPro" id="IPR000595">
    <property type="entry name" value="cNMP-bd_dom"/>
</dbReference>
<dbReference type="Pfam" id="PF00027">
    <property type="entry name" value="cNMP_binding"/>
    <property type="match status" value="1"/>
</dbReference>